<dbReference type="Proteomes" id="UP000198327">
    <property type="component" value="Unassembled WGS sequence"/>
</dbReference>
<dbReference type="RefSeq" id="WP_089243566.1">
    <property type="nucleotide sequence ID" value="NZ_FZOW01000002.1"/>
</dbReference>
<feature type="signal peptide" evidence="3">
    <location>
        <begin position="1"/>
        <end position="27"/>
    </location>
</feature>
<keyword evidence="3" id="KW-0732">Signal</keyword>
<sequence>MSLDRGLAAGVLALLTFASAIVGQAPAAAQEPTAPVPVGSVGIRLLEAPVSLQDDPRALAYIIDNLPPGTTITRRIEVSNSSDQEQAISLYPAAASIADGGDGFEVAEDRTANELTTWMTVEPTDVSLAPNAAAEAVVTIAVPADAPEGEQYAVVWAQTAGAPNATGIQNVSRVGIRTYLSVGPGNGPPADLEIDGVTAARNADGAPTVVASISNTGGRALDPSGTITLSDGPGGISTAPTQGSGGSIAPGQSGEITFALDSALPAGPWQAAVSVASGLVNKSTTVDLTFPEQGSAAATSSDGIPSWLWIVVAVVVVALVAGAVLAVRRRKAN</sequence>
<proteinExistence type="predicted"/>
<keyword evidence="5" id="KW-1185">Reference proteome</keyword>
<organism evidence="4 5">
    <name type="scientific">Rhodococcoides kyotonense</name>
    <dbReference type="NCBI Taxonomy" id="398843"/>
    <lineage>
        <taxon>Bacteria</taxon>
        <taxon>Bacillati</taxon>
        <taxon>Actinomycetota</taxon>
        <taxon>Actinomycetes</taxon>
        <taxon>Mycobacteriales</taxon>
        <taxon>Nocardiaceae</taxon>
        <taxon>Rhodococcoides</taxon>
    </lineage>
</organism>
<evidence type="ECO:0008006" key="6">
    <source>
        <dbReference type="Google" id="ProtNLM"/>
    </source>
</evidence>
<evidence type="ECO:0000256" key="2">
    <source>
        <dbReference type="SAM" id="Phobius"/>
    </source>
</evidence>
<evidence type="ECO:0000256" key="1">
    <source>
        <dbReference type="SAM" id="MobiDB-lite"/>
    </source>
</evidence>
<evidence type="ECO:0000313" key="5">
    <source>
        <dbReference type="Proteomes" id="UP000198327"/>
    </source>
</evidence>
<name>A0A239EI43_9NOCA</name>
<dbReference type="AlphaFoldDB" id="A0A239EI43"/>
<keyword evidence="2" id="KW-0472">Membrane</keyword>
<reference evidence="5" key="1">
    <citation type="submission" date="2017-06" db="EMBL/GenBank/DDBJ databases">
        <authorList>
            <person name="Varghese N."/>
            <person name="Submissions S."/>
        </authorList>
    </citation>
    <scope>NUCLEOTIDE SEQUENCE [LARGE SCALE GENOMIC DNA]</scope>
    <source>
        <strain evidence="5">JCM 23211</strain>
    </source>
</reference>
<feature type="region of interest" description="Disordered" evidence="1">
    <location>
        <begin position="214"/>
        <end position="247"/>
    </location>
</feature>
<keyword evidence="2" id="KW-1133">Transmembrane helix</keyword>
<dbReference type="EMBL" id="FZOW01000002">
    <property type="protein sequence ID" value="SNS44316.1"/>
    <property type="molecule type" value="Genomic_DNA"/>
</dbReference>
<accession>A0A239EI43</accession>
<protein>
    <recommendedName>
        <fullName evidence="6">Peptidase</fullName>
    </recommendedName>
</protein>
<gene>
    <name evidence="4" type="ORF">SAMN05421642_102400</name>
</gene>
<evidence type="ECO:0000313" key="4">
    <source>
        <dbReference type="EMBL" id="SNS44316.1"/>
    </source>
</evidence>
<evidence type="ECO:0000256" key="3">
    <source>
        <dbReference type="SAM" id="SignalP"/>
    </source>
</evidence>
<feature type="chain" id="PRO_5039179342" description="Peptidase" evidence="3">
    <location>
        <begin position="28"/>
        <end position="333"/>
    </location>
</feature>
<keyword evidence="2" id="KW-0812">Transmembrane</keyword>
<feature type="transmembrane region" description="Helical" evidence="2">
    <location>
        <begin position="307"/>
        <end position="327"/>
    </location>
</feature>
<dbReference type="OrthoDB" id="3212949at2"/>